<dbReference type="InterPro" id="IPR000073">
    <property type="entry name" value="AB_hydrolase_1"/>
</dbReference>
<feature type="region of interest" description="Disordered" evidence="1">
    <location>
        <begin position="262"/>
        <end position="357"/>
    </location>
</feature>
<feature type="compositionally biased region" description="Low complexity" evidence="1">
    <location>
        <begin position="346"/>
        <end position="357"/>
    </location>
</feature>
<dbReference type="PANTHER" id="PTHR43433">
    <property type="entry name" value="HYDROLASE, ALPHA/BETA FOLD FAMILY PROTEIN"/>
    <property type="match status" value="1"/>
</dbReference>
<dbReference type="Pfam" id="PF00561">
    <property type="entry name" value="Abhydrolase_1"/>
    <property type="match status" value="1"/>
</dbReference>
<feature type="compositionally biased region" description="Basic and acidic residues" evidence="1">
    <location>
        <begin position="76"/>
        <end position="100"/>
    </location>
</feature>
<reference evidence="3" key="1">
    <citation type="submission" date="2014-08" db="EMBL/GenBank/DDBJ databases">
        <authorList>
            <person name="Sharma Rahul"/>
            <person name="Thines Marco"/>
        </authorList>
    </citation>
    <scope>NUCLEOTIDE SEQUENCE</scope>
</reference>
<feature type="region of interest" description="Disordered" evidence="1">
    <location>
        <begin position="116"/>
        <end position="157"/>
    </location>
</feature>
<dbReference type="EMBL" id="LN483345">
    <property type="protein sequence ID" value="CDZ98558.1"/>
    <property type="molecule type" value="Genomic_DNA"/>
</dbReference>
<feature type="compositionally biased region" description="Low complexity" evidence="1">
    <location>
        <begin position="543"/>
        <end position="559"/>
    </location>
</feature>
<name>A0A0F7SLJ7_PHARH</name>
<feature type="compositionally biased region" description="Polar residues" evidence="1">
    <location>
        <begin position="306"/>
        <end position="327"/>
    </location>
</feature>
<evidence type="ECO:0000256" key="1">
    <source>
        <dbReference type="SAM" id="MobiDB-lite"/>
    </source>
</evidence>
<feature type="region of interest" description="Disordered" evidence="1">
    <location>
        <begin position="582"/>
        <end position="615"/>
    </location>
</feature>
<evidence type="ECO:0000259" key="2">
    <source>
        <dbReference type="Pfam" id="PF00561"/>
    </source>
</evidence>
<feature type="region of interest" description="Disordered" evidence="1">
    <location>
        <begin position="61"/>
        <end position="104"/>
    </location>
</feature>
<dbReference type="InterPro" id="IPR029058">
    <property type="entry name" value="AB_hydrolase_fold"/>
</dbReference>
<feature type="domain" description="AB hydrolase-1" evidence="2">
    <location>
        <begin position="404"/>
        <end position="522"/>
    </location>
</feature>
<feature type="compositionally biased region" description="Polar residues" evidence="1">
    <location>
        <begin position="138"/>
        <end position="156"/>
    </location>
</feature>
<proteinExistence type="predicted"/>
<organism evidence="3">
    <name type="scientific">Phaffia rhodozyma</name>
    <name type="common">Yeast</name>
    <name type="synonym">Xanthophyllomyces dendrorhous</name>
    <dbReference type="NCBI Taxonomy" id="264483"/>
    <lineage>
        <taxon>Eukaryota</taxon>
        <taxon>Fungi</taxon>
        <taxon>Dikarya</taxon>
        <taxon>Basidiomycota</taxon>
        <taxon>Agaricomycotina</taxon>
        <taxon>Tremellomycetes</taxon>
        <taxon>Cystofilobasidiales</taxon>
        <taxon>Mrakiaceae</taxon>
        <taxon>Phaffia</taxon>
    </lineage>
</organism>
<feature type="compositionally biased region" description="Low complexity" evidence="1">
    <location>
        <begin position="587"/>
        <end position="610"/>
    </location>
</feature>
<accession>A0A0F7SLJ7</accession>
<dbReference type="Gene3D" id="3.40.50.1820">
    <property type="entry name" value="alpha/beta hydrolase"/>
    <property type="match status" value="1"/>
</dbReference>
<protein>
    <recommendedName>
        <fullName evidence="2">AB hydrolase-1 domain-containing protein</fullName>
    </recommendedName>
</protein>
<feature type="compositionally biased region" description="Polar residues" evidence="1">
    <location>
        <begin position="63"/>
        <end position="73"/>
    </location>
</feature>
<evidence type="ECO:0000313" key="3">
    <source>
        <dbReference type="EMBL" id="CDZ98558.1"/>
    </source>
</evidence>
<dbReference type="InterPro" id="IPR050471">
    <property type="entry name" value="AB_hydrolase"/>
</dbReference>
<dbReference type="SUPFAM" id="SSF53474">
    <property type="entry name" value="alpha/beta-Hydrolases"/>
    <property type="match status" value="1"/>
</dbReference>
<dbReference type="PANTHER" id="PTHR43433:SF10">
    <property type="entry name" value="AB HYDROLASE-1 DOMAIN-CONTAINING PROTEIN"/>
    <property type="match status" value="1"/>
</dbReference>
<sequence>MATEPPSVSTDPKQGKTINGYFKTYSRLAPALPSDPTCSYRCTSTSRTSRIHVSPGLEYIISQGASSQTPNKARQSRVERRVQPSPCKDDWSQENKDKETQSLSLNMLGNTETLCRSKVKREPPLLSRSSLERPHQPASASLTQTQTGRCSLSESTSPPPFYPLARKIDTTSFRNFALYIPQIPPYHISLSTLSGALHTGGQVTSTPSNDVNIYDTDVIVDSMSGCILHDPSSISLLTCDSAQTNGDCLSSSTDSVAHLEDLRGGTEKGSSNWHESGSTVRKQTLPPVDTRSPSLSKRSHYHLPTSGRSNLRSSISYGQEATSSTSAFPGREHTPPIEKSSFSGHSTPPSQTSSFTTASELSTQDYALLLRLPRFNRVLTLQRAPYEAHQVSFSDIGATTGHPVFVFLGLGGIRYLTVLFEDLASMMNLRLICVDRWGLGKTDEVSAERRGFIEWAKVIEEVTDELGIDKFGILAHSAGSPYAMAVAATFPDRLVGSVNLLAPWVGLDIEGGYKWLKYVPTTIIKATQAAEWKMQGWMLGKASNSSPTTSSPRSATESPVSIHSKIIEGCVRNSQESYISTESSRLSQSQPIASLSRSSSPSNEEQQPSSGDTSLGTALLRACHAENGGRTEDLLAIMRKPALWGFSYMDVQSQVNVWYGDRDDRISEKSILWMERSLPNCQLFLRPGESHDLLSSTHIVLEVLERLAEDAIVP</sequence>
<dbReference type="AlphaFoldDB" id="A0A0F7SLJ7"/>
<feature type="region of interest" description="Disordered" evidence="1">
    <location>
        <begin position="541"/>
        <end position="560"/>
    </location>
</feature>
<feature type="compositionally biased region" description="Polar residues" evidence="1">
    <location>
        <begin position="268"/>
        <end position="282"/>
    </location>
</feature>